<comment type="catalytic activity">
    <reaction evidence="7">
        <text>apo-[ACP] + CoA = holo-[ACP] + adenosine 3',5'-bisphosphate + H(+)</text>
        <dbReference type="Rhea" id="RHEA:12068"/>
        <dbReference type="Rhea" id="RHEA-COMP:9685"/>
        <dbReference type="Rhea" id="RHEA-COMP:9690"/>
        <dbReference type="ChEBI" id="CHEBI:15378"/>
        <dbReference type="ChEBI" id="CHEBI:29999"/>
        <dbReference type="ChEBI" id="CHEBI:57287"/>
        <dbReference type="ChEBI" id="CHEBI:58343"/>
        <dbReference type="ChEBI" id="CHEBI:64479"/>
        <dbReference type="EC" id="2.7.8.7"/>
    </reaction>
    <physiologicalReaction direction="left-to-right" evidence="7">
        <dbReference type="Rhea" id="RHEA:12069"/>
    </physiologicalReaction>
</comment>
<dbReference type="OrthoDB" id="26719at2759"/>
<evidence type="ECO:0000313" key="11">
    <source>
        <dbReference type="EMBL" id="VDD90568.1"/>
    </source>
</evidence>
<evidence type="ECO:0000256" key="2">
    <source>
        <dbReference type="ARBA" id="ARBA00013172"/>
    </source>
</evidence>
<proteinExistence type="inferred from homology"/>
<reference evidence="11 12" key="2">
    <citation type="submission" date="2018-10" db="EMBL/GenBank/DDBJ databases">
        <authorList>
            <consortium name="Pathogen Informatics"/>
        </authorList>
    </citation>
    <scope>NUCLEOTIDE SEQUENCE [LARGE SCALE GENOMIC DNA]</scope>
</reference>
<organism evidence="13">
    <name type="scientific">Enterobius vermicularis</name>
    <name type="common">Human pinworm</name>
    <dbReference type="NCBI Taxonomy" id="51028"/>
    <lineage>
        <taxon>Eukaryota</taxon>
        <taxon>Metazoa</taxon>
        <taxon>Ecdysozoa</taxon>
        <taxon>Nematoda</taxon>
        <taxon>Chromadorea</taxon>
        <taxon>Rhabditida</taxon>
        <taxon>Spirurina</taxon>
        <taxon>Oxyuridomorpha</taxon>
        <taxon>Oxyuroidea</taxon>
        <taxon>Oxyuridae</taxon>
        <taxon>Enterobius</taxon>
    </lineage>
</organism>
<dbReference type="Pfam" id="PF22624">
    <property type="entry name" value="AASDHPPT_N"/>
    <property type="match status" value="1"/>
</dbReference>
<dbReference type="Proteomes" id="UP000274131">
    <property type="component" value="Unassembled WGS sequence"/>
</dbReference>
<sequence>MDLRKCKCHRLVVSLSETLKNENFELQFRKAVQCITEEELMKVQKFRYQQDALASLLGRLFLRQATKRLSGCDWKDIEFGRTEKGKPYLKNPPNIKFGINVSHQGDYVAFASSCTPKVGVDCMRLDKERNNKTADEYINSMARSASSEELLMMRSQPTEAMKMAYFYRYWCLKEAILKATGEGLLSDLSRLDFRIDKDERYHRKCFITSTTVLLDGKPQDQWTFEESFIDDKHVGAVCREKIMPRCCMFREDPEARLHFGHINVEFLLDGATVLNPLPFDGANEWDDFKEKLKKTF</sequence>
<evidence type="ECO:0000313" key="12">
    <source>
        <dbReference type="Proteomes" id="UP000274131"/>
    </source>
</evidence>
<accession>A0A0N4V636</accession>
<dbReference type="PANTHER" id="PTHR12215">
    <property type="entry name" value="PHOSPHOPANTETHEINE TRANSFERASE"/>
    <property type="match status" value="1"/>
</dbReference>
<feature type="domain" description="4'-phosphopantetheinyl transferase N-terminal" evidence="10">
    <location>
        <begin position="27"/>
        <end position="114"/>
    </location>
</feature>
<dbReference type="PANTHER" id="PTHR12215:SF23">
    <property type="entry name" value="L-AMINOADIPATE-SEMIALDEHYDE DEHYDROGENASE-PHOSPHOPANTETHEINYL TRANSFERASE"/>
    <property type="match status" value="1"/>
</dbReference>
<evidence type="ECO:0000256" key="4">
    <source>
        <dbReference type="ARBA" id="ARBA00022679"/>
    </source>
</evidence>
<dbReference type="GO" id="GO:0008897">
    <property type="term" value="F:holo-[acyl-carrier-protein] synthase activity"/>
    <property type="evidence" value="ECO:0007669"/>
    <property type="project" value="UniProtKB-EC"/>
</dbReference>
<dbReference type="EC" id="2.7.8.7" evidence="2"/>
<protein>
    <recommendedName>
        <fullName evidence="3">L-aminoadipate-semialdehyde dehydrogenase-phosphopantetheinyl transferase</fullName>
        <ecNumber evidence="2">2.7.8.7</ecNumber>
    </recommendedName>
    <alternativeName>
        <fullName evidence="5">4'-phosphopantetheinyl transferase</fullName>
    </alternativeName>
    <alternativeName>
        <fullName evidence="6">Alpha-aminoadipic semialdehyde dehydrogenase-phosphopantetheinyl transferase</fullName>
    </alternativeName>
</protein>
<gene>
    <name evidence="11" type="ORF">EVEC_LOCUS5319</name>
</gene>
<evidence type="ECO:0000259" key="9">
    <source>
        <dbReference type="Pfam" id="PF01648"/>
    </source>
</evidence>
<dbReference type="EMBL" id="UXUI01008126">
    <property type="protein sequence ID" value="VDD90568.1"/>
    <property type="molecule type" value="Genomic_DNA"/>
</dbReference>
<evidence type="ECO:0000259" key="10">
    <source>
        <dbReference type="Pfam" id="PF22624"/>
    </source>
</evidence>
<reference evidence="13" key="1">
    <citation type="submission" date="2017-02" db="UniProtKB">
        <authorList>
            <consortium name="WormBaseParasite"/>
        </authorList>
    </citation>
    <scope>IDENTIFICATION</scope>
</reference>
<name>A0A0N4V636_ENTVE</name>
<dbReference type="Gene3D" id="3.90.470.20">
    <property type="entry name" value="4'-phosphopantetheinyl transferase domain"/>
    <property type="match status" value="2"/>
</dbReference>
<evidence type="ECO:0000256" key="1">
    <source>
        <dbReference type="ARBA" id="ARBA00006195"/>
    </source>
</evidence>
<dbReference type="SUPFAM" id="SSF56214">
    <property type="entry name" value="4'-phosphopantetheinyl transferase"/>
    <property type="match status" value="2"/>
</dbReference>
<keyword evidence="4" id="KW-0808">Transferase</keyword>
<dbReference type="InterPro" id="IPR050559">
    <property type="entry name" value="P-Pant_transferase_sf"/>
</dbReference>
<evidence type="ECO:0000256" key="3">
    <source>
        <dbReference type="ARBA" id="ARBA00016301"/>
    </source>
</evidence>
<keyword evidence="12" id="KW-1185">Reference proteome</keyword>
<dbReference type="WBParaSite" id="EVEC_0000570801-mRNA-1">
    <property type="protein sequence ID" value="EVEC_0000570801-mRNA-1"/>
    <property type="gene ID" value="EVEC_0000570801"/>
</dbReference>
<comment type="similarity">
    <text evidence="1">Belongs to the P-Pant transferase superfamily. AcpS family.</text>
</comment>
<evidence type="ECO:0000256" key="7">
    <source>
        <dbReference type="ARBA" id="ARBA00048641"/>
    </source>
</evidence>
<dbReference type="GO" id="GO:0000287">
    <property type="term" value="F:magnesium ion binding"/>
    <property type="evidence" value="ECO:0007669"/>
    <property type="project" value="InterPro"/>
</dbReference>
<dbReference type="Pfam" id="PF01648">
    <property type="entry name" value="ACPS"/>
    <property type="match status" value="1"/>
</dbReference>
<dbReference type="STRING" id="51028.A0A0N4V636"/>
<dbReference type="InterPro" id="IPR008278">
    <property type="entry name" value="4-PPantetheinyl_Trfase_dom"/>
</dbReference>
<evidence type="ECO:0000256" key="5">
    <source>
        <dbReference type="ARBA" id="ARBA00030484"/>
    </source>
</evidence>
<dbReference type="FunFam" id="3.90.470.20:FF:000003">
    <property type="entry name" value="L-aminoadipate-semialdehyde dehydrogenase-phosphopantetheinyl transferase"/>
    <property type="match status" value="1"/>
</dbReference>
<evidence type="ECO:0000256" key="8">
    <source>
        <dbReference type="ARBA" id="ARBA00048794"/>
    </source>
</evidence>
<dbReference type="GO" id="GO:0005829">
    <property type="term" value="C:cytosol"/>
    <property type="evidence" value="ECO:0007669"/>
    <property type="project" value="TreeGrafter"/>
</dbReference>
<dbReference type="InterPro" id="IPR037143">
    <property type="entry name" value="4-PPantetheinyl_Trfase_dom_sf"/>
</dbReference>
<feature type="domain" description="4'-phosphopantetheinyl transferase" evidence="9">
    <location>
        <begin position="118"/>
        <end position="238"/>
    </location>
</feature>
<dbReference type="GO" id="GO:0019878">
    <property type="term" value="P:lysine biosynthetic process via aminoadipic acid"/>
    <property type="evidence" value="ECO:0007669"/>
    <property type="project" value="TreeGrafter"/>
</dbReference>
<dbReference type="InterPro" id="IPR055066">
    <property type="entry name" value="AASDHPPT_N"/>
</dbReference>
<dbReference type="AlphaFoldDB" id="A0A0N4V636"/>
<comment type="catalytic activity">
    <reaction evidence="8">
        <text>apo-[ACP] + acetyl-CoA = acetyl-[ACP] + adenosine 3',5'-bisphosphate + H(+)</text>
        <dbReference type="Rhea" id="RHEA:46564"/>
        <dbReference type="Rhea" id="RHEA-COMP:9621"/>
        <dbReference type="Rhea" id="RHEA-COMP:9690"/>
        <dbReference type="ChEBI" id="CHEBI:15378"/>
        <dbReference type="ChEBI" id="CHEBI:29999"/>
        <dbReference type="ChEBI" id="CHEBI:57288"/>
        <dbReference type="ChEBI" id="CHEBI:58343"/>
        <dbReference type="ChEBI" id="CHEBI:78446"/>
    </reaction>
    <physiologicalReaction direction="left-to-right" evidence="8">
        <dbReference type="Rhea" id="RHEA:46565"/>
    </physiologicalReaction>
</comment>
<evidence type="ECO:0000313" key="13">
    <source>
        <dbReference type="WBParaSite" id="EVEC_0000570801-mRNA-1"/>
    </source>
</evidence>
<evidence type="ECO:0000256" key="6">
    <source>
        <dbReference type="ARBA" id="ARBA00033443"/>
    </source>
</evidence>